<dbReference type="Gene3D" id="3.10.180.10">
    <property type="entry name" value="2,3-Dihydroxybiphenyl 1,2-Dioxygenase, domain 1"/>
    <property type="match status" value="1"/>
</dbReference>
<keyword evidence="3" id="KW-1185">Reference proteome</keyword>
<dbReference type="STRING" id="1206085.SAMN05443575_0945"/>
<gene>
    <name evidence="2" type="ORF">SAMN05443575_0945</name>
</gene>
<feature type="domain" description="VOC" evidence="1">
    <location>
        <begin position="4"/>
        <end position="116"/>
    </location>
</feature>
<organism evidence="2 3">
    <name type="scientific">Jatrophihabitans endophyticus</name>
    <dbReference type="NCBI Taxonomy" id="1206085"/>
    <lineage>
        <taxon>Bacteria</taxon>
        <taxon>Bacillati</taxon>
        <taxon>Actinomycetota</taxon>
        <taxon>Actinomycetes</taxon>
        <taxon>Jatrophihabitantales</taxon>
        <taxon>Jatrophihabitantaceae</taxon>
        <taxon>Jatrophihabitans</taxon>
    </lineage>
</organism>
<protein>
    <recommendedName>
        <fullName evidence="1">VOC domain-containing protein</fullName>
    </recommendedName>
</protein>
<dbReference type="Proteomes" id="UP000186132">
    <property type="component" value="Unassembled WGS sequence"/>
</dbReference>
<dbReference type="EMBL" id="FQVU01000001">
    <property type="protein sequence ID" value="SHF80651.1"/>
    <property type="molecule type" value="Genomic_DNA"/>
</dbReference>
<proteinExistence type="predicted"/>
<dbReference type="PANTHER" id="PTHR33993">
    <property type="entry name" value="GLYOXALASE-RELATED"/>
    <property type="match status" value="1"/>
</dbReference>
<dbReference type="Pfam" id="PF00903">
    <property type="entry name" value="Glyoxalase"/>
    <property type="match status" value="1"/>
</dbReference>
<evidence type="ECO:0000259" key="1">
    <source>
        <dbReference type="PROSITE" id="PS51819"/>
    </source>
</evidence>
<dbReference type="InterPro" id="IPR052164">
    <property type="entry name" value="Anthracycline_SecMetBiosynth"/>
</dbReference>
<dbReference type="InterPro" id="IPR029068">
    <property type="entry name" value="Glyas_Bleomycin-R_OHBP_Dase"/>
</dbReference>
<sequence length="119" mass="12635">MASGVATVWVPIEDMDRAVQFYSETLGLSLQDRQGDDWAEIDANGLTLGLNGRETATASSGGGAVISFQPDGGIDEEVSRLRGAGVEFTGEISDHPWGRIAPFKDSEGNDLQFYAPPSS</sequence>
<name>A0A1M5ENH8_9ACTN</name>
<evidence type="ECO:0000313" key="2">
    <source>
        <dbReference type="EMBL" id="SHF80651.1"/>
    </source>
</evidence>
<accession>A0A1M5ENH8</accession>
<reference evidence="2 3" key="1">
    <citation type="submission" date="2016-11" db="EMBL/GenBank/DDBJ databases">
        <authorList>
            <person name="Jaros S."/>
            <person name="Januszkiewicz K."/>
            <person name="Wedrychowicz H."/>
        </authorList>
    </citation>
    <scope>NUCLEOTIDE SEQUENCE [LARGE SCALE GENOMIC DNA]</scope>
    <source>
        <strain evidence="2 3">DSM 45627</strain>
    </source>
</reference>
<dbReference type="AlphaFoldDB" id="A0A1M5ENH8"/>
<dbReference type="InterPro" id="IPR004360">
    <property type="entry name" value="Glyas_Fos-R_dOase_dom"/>
</dbReference>
<dbReference type="SUPFAM" id="SSF54593">
    <property type="entry name" value="Glyoxalase/Bleomycin resistance protein/Dihydroxybiphenyl dioxygenase"/>
    <property type="match status" value="1"/>
</dbReference>
<dbReference type="RefSeq" id="WP_073386440.1">
    <property type="nucleotide sequence ID" value="NZ_FQVU01000001.1"/>
</dbReference>
<dbReference type="PROSITE" id="PS51819">
    <property type="entry name" value="VOC"/>
    <property type="match status" value="1"/>
</dbReference>
<dbReference type="InterPro" id="IPR037523">
    <property type="entry name" value="VOC_core"/>
</dbReference>
<evidence type="ECO:0000313" key="3">
    <source>
        <dbReference type="Proteomes" id="UP000186132"/>
    </source>
</evidence>
<dbReference type="OrthoDB" id="485032at2"/>